<dbReference type="Proteomes" id="UP000680067">
    <property type="component" value="Unassembled WGS sequence"/>
</dbReference>
<keyword evidence="3" id="KW-1185">Reference proteome</keyword>
<proteinExistence type="predicted"/>
<evidence type="ECO:0000313" key="3">
    <source>
        <dbReference type="Proteomes" id="UP000680067"/>
    </source>
</evidence>
<reference evidence="2" key="1">
    <citation type="submission" date="2021-04" db="EMBL/GenBank/DDBJ databases">
        <title>novel species isolated from subtropical streams in China.</title>
        <authorList>
            <person name="Lu H."/>
        </authorList>
    </citation>
    <scope>NUCLEOTIDE SEQUENCE</scope>
    <source>
        <strain evidence="2">LFS511W</strain>
    </source>
</reference>
<feature type="domain" description="MaoC-like" evidence="1">
    <location>
        <begin position="9"/>
        <end position="48"/>
    </location>
</feature>
<dbReference type="RefSeq" id="WP_212685965.1">
    <property type="nucleotide sequence ID" value="NZ_JAGSPN010000001.1"/>
</dbReference>
<organism evidence="2 3">
    <name type="scientific">Undibacterium luofuense</name>
    <dbReference type="NCBI Taxonomy" id="2828733"/>
    <lineage>
        <taxon>Bacteria</taxon>
        <taxon>Pseudomonadati</taxon>
        <taxon>Pseudomonadota</taxon>
        <taxon>Betaproteobacteria</taxon>
        <taxon>Burkholderiales</taxon>
        <taxon>Oxalobacteraceae</taxon>
        <taxon>Undibacterium</taxon>
    </lineage>
</organism>
<evidence type="ECO:0000259" key="1">
    <source>
        <dbReference type="Pfam" id="PF01575"/>
    </source>
</evidence>
<accession>A0A941DGM9</accession>
<gene>
    <name evidence="2" type="ORF">KDM89_00260</name>
</gene>
<dbReference type="InterPro" id="IPR002539">
    <property type="entry name" value="MaoC-like_dom"/>
</dbReference>
<dbReference type="Gene3D" id="3.10.129.10">
    <property type="entry name" value="Hotdog Thioesterase"/>
    <property type="match status" value="1"/>
</dbReference>
<dbReference type="SUPFAM" id="SSF54637">
    <property type="entry name" value="Thioesterase/thiol ester dehydrase-isomerase"/>
    <property type="match status" value="1"/>
</dbReference>
<name>A0A941DGM9_9BURK</name>
<dbReference type="InterPro" id="IPR029069">
    <property type="entry name" value="HotDog_dom_sf"/>
</dbReference>
<comment type="caution">
    <text evidence="2">The sequence shown here is derived from an EMBL/GenBank/DDBJ whole genome shotgun (WGS) entry which is preliminary data.</text>
</comment>
<dbReference type="EMBL" id="JAGSPN010000001">
    <property type="protein sequence ID" value="MBR7780557.1"/>
    <property type="molecule type" value="Genomic_DNA"/>
</dbReference>
<dbReference type="Pfam" id="PF01575">
    <property type="entry name" value="MaoC_dehydratas"/>
    <property type="match status" value="1"/>
</dbReference>
<protein>
    <recommendedName>
        <fullName evidence="1">MaoC-like domain-containing protein</fullName>
    </recommendedName>
</protein>
<sequence length="263" mass="29597">MMQLTQFSSAHLQAWADYSGDFNPIHFDTAVATKVTGNDDVVIHGMLAMMGLKQASPLPAGNEHWVQWQAMLRQAMPLQRPYQIVSEKKPGSARTRTRLEDLNGEVYMSALTQPCDVPVWPAEGKRFPLDADIAKQKLNSCQHQFQACSQAWIALDALMFAQYVQEHGNQVFHEDFFQHLGPGCADDLADGKIVVMQTTHSAFFCRALQASVNDMTFHTFEYAVHTTDYMQTGNGMVLTVEVPVWLDGKLCFIQRIGLMLRQL</sequence>
<dbReference type="AlphaFoldDB" id="A0A941DGM9"/>
<evidence type="ECO:0000313" key="2">
    <source>
        <dbReference type="EMBL" id="MBR7780557.1"/>
    </source>
</evidence>